<accession>A0A1S1HJ32</accession>
<dbReference type="EMBL" id="MIPT01000001">
    <property type="protein sequence ID" value="OHT22245.1"/>
    <property type="molecule type" value="Genomic_DNA"/>
</dbReference>
<feature type="transmembrane region" description="Helical" evidence="6">
    <location>
        <begin position="113"/>
        <end position="135"/>
    </location>
</feature>
<dbReference type="GO" id="GO:0006508">
    <property type="term" value="P:proteolysis"/>
    <property type="evidence" value="ECO:0007669"/>
    <property type="project" value="UniProtKB-KW"/>
</dbReference>
<dbReference type="GO" id="GO:0008233">
    <property type="term" value="F:peptidase activity"/>
    <property type="evidence" value="ECO:0007669"/>
    <property type="project" value="UniProtKB-KW"/>
</dbReference>
<feature type="compositionally biased region" description="Low complexity" evidence="7">
    <location>
        <begin position="382"/>
        <end position="394"/>
    </location>
</feature>
<sequence length="394" mass="42048">MALFFREPLLIMTPMQQISGPSASSIAHLNESGGGGPWGGGGSGGSGGNGGGDGGGLGPRNPWSQPPRKRPPGGGGGKNQGPSALDELLRRGREKMGGGGGMGGMPQFGGRPLWFWGLLGFIAIWVAITSIHTIGPQQRGVVTFFGAYARTMGTGLNFSLPAPFEIVQKIDVDEIRTVDIGSTSESSENLVLTGDQNIVDLAYSARWNIRDPELYLFELADPDDTIREVAESAMREELARVTLNDAIGPQRSQIEARVAARMQELLDSYRAGVAVQGVAIKQADPPAAVNDAFKEVTAAQQLAQSFLNQARAYAMQKTAQASGEAQAFDKVYAEYKLAPEVTRKRMYYETMEKVLAKTDKTVIEANGVQPYLPLQQLRRPEAATPPATAQGAGR</sequence>
<keyword evidence="4 6" id="KW-1133">Transmembrane helix</keyword>
<dbReference type="GO" id="GO:0016020">
    <property type="term" value="C:membrane"/>
    <property type="evidence" value="ECO:0007669"/>
    <property type="project" value="UniProtKB-SubCell"/>
</dbReference>
<evidence type="ECO:0000256" key="3">
    <source>
        <dbReference type="ARBA" id="ARBA00022692"/>
    </source>
</evidence>
<evidence type="ECO:0000256" key="1">
    <source>
        <dbReference type="ARBA" id="ARBA00004167"/>
    </source>
</evidence>
<dbReference type="PANTHER" id="PTHR43327">
    <property type="entry name" value="STOMATIN-LIKE PROTEIN 2, MITOCHONDRIAL"/>
    <property type="match status" value="1"/>
</dbReference>
<protein>
    <recommendedName>
        <fullName evidence="6">Protein HflK</fullName>
    </recommendedName>
</protein>
<comment type="subcellular location">
    <subcellularLocation>
        <location evidence="1">Membrane</location>
        <topology evidence="1">Single-pass membrane protein</topology>
    </subcellularLocation>
</comment>
<comment type="function">
    <text evidence="6">HflC and HflK could encode or regulate a protease.</text>
</comment>
<evidence type="ECO:0000259" key="8">
    <source>
        <dbReference type="SMART" id="SM00244"/>
    </source>
</evidence>
<comment type="subunit">
    <text evidence="6">HflC and HflK may interact to form a multimeric complex.</text>
</comment>
<keyword evidence="3 6" id="KW-0812">Transmembrane</keyword>
<feature type="region of interest" description="Disordered" evidence="7">
    <location>
        <begin position="374"/>
        <end position="394"/>
    </location>
</feature>
<dbReference type="PANTHER" id="PTHR43327:SF2">
    <property type="entry name" value="MODULATOR OF FTSH PROTEASE HFLK"/>
    <property type="match status" value="1"/>
</dbReference>
<dbReference type="CDD" id="cd03404">
    <property type="entry name" value="SPFH_HflK"/>
    <property type="match status" value="1"/>
</dbReference>
<evidence type="ECO:0000256" key="6">
    <source>
        <dbReference type="RuleBase" id="RU364113"/>
    </source>
</evidence>
<evidence type="ECO:0000313" key="10">
    <source>
        <dbReference type="Proteomes" id="UP000179467"/>
    </source>
</evidence>
<dbReference type="Gene3D" id="3.30.479.30">
    <property type="entry name" value="Band 7 domain"/>
    <property type="match status" value="1"/>
</dbReference>
<keyword evidence="10" id="KW-1185">Reference proteome</keyword>
<dbReference type="InterPro" id="IPR050710">
    <property type="entry name" value="Band7/mec-2_domain"/>
</dbReference>
<organism evidence="9 10">
    <name type="scientific">Edaphosphingomonas haloaromaticamans</name>
    <dbReference type="NCBI Taxonomy" id="653954"/>
    <lineage>
        <taxon>Bacteria</taxon>
        <taxon>Pseudomonadati</taxon>
        <taxon>Pseudomonadota</taxon>
        <taxon>Alphaproteobacteria</taxon>
        <taxon>Sphingomonadales</taxon>
        <taxon>Rhizorhabdaceae</taxon>
        <taxon>Edaphosphingomonas</taxon>
    </lineage>
</organism>
<evidence type="ECO:0000256" key="2">
    <source>
        <dbReference type="ARBA" id="ARBA00006971"/>
    </source>
</evidence>
<comment type="caution">
    <text evidence="9">The sequence shown here is derived from an EMBL/GenBank/DDBJ whole genome shotgun (WGS) entry which is preliminary data.</text>
</comment>
<gene>
    <name evidence="9" type="primary">hflK</name>
    <name evidence="9" type="ORF">BHE75_04271</name>
</gene>
<keyword evidence="5 6" id="KW-0472">Membrane</keyword>
<dbReference type="InterPro" id="IPR001107">
    <property type="entry name" value="Band_7"/>
</dbReference>
<evidence type="ECO:0000256" key="7">
    <source>
        <dbReference type="SAM" id="MobiDB-lite"/>
    </source>
</evidence>
<comment type="similarity">
    <text evidence="2 6">Belongs to the band 7/mec-2 family. HflK subfamily.</text>
</comment>
<evidence type="ECO:0000256" key="4">
    <source>
        <dbReference type="ARBA" id="ARBA00022989"/>
    </source>
</evidence>
<feature type="compositionally biased region" description="Gly residues" evidence="7">
    <location>
        <begin position="32"/>
        <end position="58"/>
    </location>
</feature>
<proteinExistence type="inferred from homology"/>
<dbReference type="NCBIfam" id="TIGR01933">
    <property type="entry name" value="hflK"/>
    <property type="match status" value="1"/>
</dbReference>
<dbReference type="Pfam" id="PF01145">
    <property type="entry name" value="Band_7"/>
    <property type="match status" value="1"/>
</dbReference>
<reference evidence="9 10" key="1">
    <citation type="submission" date="2016-09" db="EMBL/GenBank/DDBJ databases">
        <title>Metabolic pathway, cell adaptation mechanisms and a novel monoxygenase revealed through proteogenomic-transcription analysis of a Sphingomonas haloaromaticamans strain degrading the fungicide ortho-phenylphenol.</title>
        <authorList>
            <person name="Perruchon C."/>
            <person name="Papadopoulou E.S."/>
            <person name="Rousidou C."/>
            <person name="Vasileiadis S."/>
            <person name="Tanou G."/>
            <person name="Amoutzias G."/>
            <person name="Molassiotis A."/>
            <person name="Karpouzas D.G."/>
        </authorList>
    </citation>
    <scope>NUCLEOTIDE SEQUENCE [LARGE SCALE GENOMIC DNA]</scope>
    <source>
        <strain evidence="9 10">P3</strain>
    </source>
</reference>
<evidence type="ECO:0000256" key="5">
    <source>
        <dbReference type="ARBA" id="ARBA00023136"/>
    </source>
</evidence>
<keyword evidence="9" id="KW-0645">Protease</keyword>
<dbReference type="Proteomes" id="UP000179467">
    <property type="component" value="Unassembled WGS sequence"/>
</dbReference>
<feature type="domain" description="Band 7" evidence="8">
    <location>
        <begin position="129"/>
        <end position="297"/>
    </location>
</feature>
<dbReference type="SUPFAM" id="SSF117892">
    <property type="entry name" value="Band 7/SPFH domain"/>
    <property type="match status" value="1"/>
</dbReference>
<keyword evidence="9" id="KW-0378">Hydrolase</keyword>
<dbReference type="InterPro" id="IPR010201">
    <property type="entry name" value="HflK"/>
</dbReference>
<feature type="region of interest" description="Disordered" evidence="7">
    <location>
        <begin position="20"/>
        <end position="84"/>
    </location>
</feature>
<name>A0A1S1HJ32_9SPHN</name>
<evidence type="ECO:0000313" key="9">
    <source>
        <dbReference type="EMBL" id="OHT22245.1"/>
    </source>
</evidence>
<dbReference type="SMART" id="SM00244">
    <property type="entry name" value="PHB"/>
    <property type="match status" value="1"/>
</dbReference>
<dbReference type="AlphaFoldDB" id="A0A1S1HJ32"/>
<dbReference type="InterPro" id="IPR036013">
    <property type="entry name" value="Band_7/SPFH_dom_sf"/>
</dbReference>